<gene>
    <name evidence="1" type="ORF">S06H3_55151</name>
</gene>
<proteinExistence type="predicted"/>
<dbReference type="AlphaFoldDB" id="X1QZ95"/>
<organism evidence="1">
    <name type="scientific">marine sediment metagenome</name>
    <dbReference type="NCBI Taxonomy" id="412755"/>
    <lineage>
        <taxon>unclassified sequences</taxon>
        <taxon>metagenomes</taxon>
        <taxon>ecological metagenomes</taxon>
    </lineage>
</organism>
<reference evidence="1" key="1">
    <citation type="journal article" date="2014" name="Front. Microbiol.">
        <title>High frequency of phylogenetically diverse reductive dehalogenase-homologous genes in deep subseafloor sedimentary metagenomes.</title>
        <authorList>
            <person name="Kawai M."/>
            <person name="Futagami T."/>
            <person name="Toyoda A."/>
            <person name="Takaki Y."/>
            <person name="Nishi S."/>
            <person name="Hori S."/>
            <person name="Arai W."/>
            <person name="Tsubouchi T."/>
            <person name="Morono Y."/>
            <person name="Uchiyama I."/>
            <person name="Ito T."/>
            <person name="Fujiyama A."/>
            <person name="Inagaki F."/>
            <person name="Takami H."/>
        </authorList>
    </citation>
    <scope>NUCLEOTIDE SEQUENCE</scope>
    <source>
        <strain evidence="1">Expedition CK06-06</strain>
    </source>
</reference>
<name>X1QZ95_9ZZZZ</name>
<comment type="caution">
    <text evidence="1">The sequence shown here is derived from an EMBL/GenBank/DDBJ whole genome shotgun (WGS) entry which is preliminary data.</text>
</comment>
<feature type="non-terminal residue" evidence="1">
    <location>
        <position position="190"/>
    </location>
</feature>
<dbReference type="EMBL" id="BARV01035332">
    <property type="protein sequence ID" value="GAI56180.1"/>
    <property type="molecule type" value="Genomic_DNA"/>
</dbReference>
<accession>X1QZ95</accession>
<protein>
    <submittedName>
        <fullName evidence="1">Uncharacterized protein</fullName>
    </submittedName>
</protein>
<sequence length="190" mass="22094">MIKQIMGCEYTELGRSVIDGIEVEGFRTTDPAFYGGAMENVELTLWVDVEKWLPVRTEMDFKMNEQMQMHGVIYDYQWDIPIDVGEFEPVIPEDFTAFPTEGMKMPSMSEEAAVEGLKFFAEIFGQYPKKLNLMNLMQEFSALKDSENLTDAGLKLKEEMKQMTKDKDDEHIKKVMEMMRQVQSLGMFYM</sequence>
<evidence type="ECO:0000313" key="1">
    <source>
        <dbReference type="EMBL" id="GAI56180.1"/>
    </source>
</evidence>